<name>A0A096LSN4_POEFO</name>
<dbReference type="SUPFAM" id="SSF48726">
    <property type="entry name" value="Immunoglobulin"/>
    <property type="match status" value="2"/>
</dbReference>
<keyword evidence="7" id="KW-1185">Reference proteome</keyword>
<feature type="transmembrane region" description="Helical" evidence="4">
    <location>
        <begin position="291"/>
        <end position="311"/>
    </location>
</feature>
<dbReference type="InterPro" id="IPR007110">
    <property type="entry name" value="Ig-like_dom"/>
</dbReference>
<organism evidence="6 7">
    <name type="scientific">Poecilia formosa</name>
    <name type="common">Amazon molly</name>
    <name type="synonym">Limia formosa</name>
    <dbReference type="NCBI Taxonomy" id="48698"/>
    <lineage>
        <taxon>Eukaryota</taxon>
        <taxon>Metazoa</taxon>
        <taxon>Chordata</taxon>
        <taxon>Craniata</taxon>
        <taxon>Vertebrata</taxon>
        <taxon>Euteleostomi</taxon>
        <taxon>Actinopterygii</taxon>
        <taxon>Neopterygii</taxon>
        <taxon>Teleostei</taxon>
        <taxon>Neoteleostei</taxon>
        <taxon>Acanthomorphata</taxon>
        <taxon>Ovalentaria</taxon>
        <taxon>Atherinomorphae</taxon>
        <taxon>Cyprinodontiformes</taxon>
        <taxon>Poeciliidae</taxon>
        <taxon>Poeciliinae</taxon>
        <taxon>Poecilia</taxon>
    </lineage>
</organism>
<evidence type="ECO:0000256" key="3">
    <source>
        <dbReference type="ARBA" id="ARBA00023136"/>
    </source>
</evidence>
<dbReference type="Proteomes" id="UP000028760">
    <property type="component" value="Unassembled WGS sequence"/>
</dbReference>
<dbReference type="EMBL" id="AYCK01005416">
    <property type="status" value="NOT_ANNOTATED_CDS"/>
    <property type="molecule type" value="Genomic_DNA"/>
</dbReference>
<feature type="domain" description="Ig-like" evidence="5">
    <location>
        <begin position="128"/>
        <end position="210"/>
    </location>
</feature>
<dbReference type="KEGG" id="pfor:103139163"/>
<keyword evidence="4" id="KW-1133">Transmembrane helix</keyword>
<dbReference type="AlphaFoldDB" id="A0A096LSN4"/>
<dbReference type="GO" id="GO:0004888">
    <property type="term" value="F:transmembrane signaling receptor activity"/>
    <property type="evidence" value="ECO:0007669"/>
    <property type="project" value="TreeGrafter"/>
</dbReference>
<dbReference type="GeneID" id="103139163"/>
<evidence type="ECO:0000313" key="6">
    <source>
        <dbReference type="Ensembl" id="ENSPFOP00000022175.1"/>
    </source>
</evidence>
<dbReference type="OMA" id="CIYVANI"/>
<dbReference type="GO" id="GO:0005886">
    <property type="term" value="C:plasma membrane"/>
    <property type="evidence" value="ECO:0007669"/>
    <property type="project" value="TreeGrafter"/>
</dbReference>
<keyword evidence="2 4" id="KW-0812">Transmembrane</keyword>
<dbReference type="PANTHER" id="PTHR11860">
    <property type="entry name" value="POLYMERIC-IMMUNOGLOBULIN RECEPTOR"/>
    <property type="match status" value="1"/>
</dbReference>
<reference evidence="7" key="1">
    <citation type="submission" date="2013-10" db="EMBL/GenBank/DDBJ databases">
        <authorList>
            <person name="Schartl M."/>
            <person name="Warren W."/>
        </authorList>
    </citation>
    <scope>NUCLEOTIDE SEQUENCE [LARGE SCALE GENOMIC DNA]</scope>
    <source>
        <strain evidence="7">female</strain>
    </source>
</reference>
<dbReference type="eggNOG" id="ENOG502SPH4">
    <property type="taxonomic scope" value="Eukaryota"/>
</dbReference>
<dbReference type="GeneTree" id="ENSGT00990000203827"/>
<dbReference type="Gene3D" id="2.60.40.10">
    <property type="entry name" value="Immunoglobulins"/>
    <property type="match status" value="2"/>
</dbReference>
<dbReference type="OrthoDB" id="8902439at2759"/>
<dbReference type="Ensembl" id="ENSPFOT00000022110.1">
    <property type="protein sequence ID" value="ENSPFOP00000022175.1"/>
    <property type="gene ID" value="ENSPFOG00000024010.1"/>
</dbReference>
<reference evidence="6" key="3">
    <citation type="submission" date="2025-09" db="UniProtKB">
        <authorList>
            <consortium name="Ensembl"/>
        </authorList>
    </citation>
    <scope>IDENTIFICATION</scope>
</reference>
<keyword evidence="3 4" id="KW-0472">Membrane</keyword>
<dbReference type="PROSITE" id="PS50835">
    <property type="entry name" value="IG_LIKE"/>
    <property type="match status" value="1"/>
</dbReference>
<dbReference type="InterPro" id="IPR013783">
    <property type="entry name" value="Ig-like_fold"/>
</dbReference>
<comment type="subcellular location">
    <subcellularLocation>
        <location evidence="1">Membrane</location>
    </subcellularLocation>
</comment>
<dbReference type="RefSeq" id="XP_007553712.1">
    <property type="nucleotide sequence ID" value="XM_007553650.1"/>
</dbReference>
<dbReference type="InterPro" id="IPR013106">
    <property type="entry name" value="Ig_V-set"/>
</dbReference>
<dbReference type="PANTHER" id="PTHR11860:SF96">
    <property type="match status" value="1"/>
</dbReference>
<protein>
    <submittedName>
        <fullName evidence="6">Uncharacterized LOC103139163</fullName>
    </submittedName>
</protein>
<evidence type="ECO:0000256" key="1">
    <source>
        <dbReference type="ARBA" id="ARBA00004370"/>
    </source>
</evidence>
<dbReference type="STRING" id="48698.ENSPFOP00000022175"/>
<evidence type="ECO:0000313" key="7">
    <source>
        <dbReference type="Proteomes" id="UP000028760"/>
    </source>
</evidence>
<evidence type="ECO:0000259" key="5">
    <source>
        <dbReference type="PROSITE" id="PS50835"/>
    </source>
</evidence>
<evidence type="ECO:0000256" key="2">
    <source>
        <dbReference type="ARBA" id="ARBA00022692"/>
    </source>
</evidence>
<dbReference type="InterPro" id="IPR036179">
    <property type="entry name" value="Ig-like_dom_sf"/>
</dbReference>
<accession>A0A096LSN4</accession>
<dbReference type="InterPro" id="IPR050671">
    <property type="entry name" value="CD300_family_receptors"/>
</dbReference>
<proteinExistence type="predicted"/>
<evidence type="ECO:0000256" key="4">
    <source>
        <dbReference type="SAM" id="Phobius"/>
    </source>
</evidence>
<dbReference type="Pfam" id="PF07686">
    <property type="entry name" value="V-set"/>
    <property type="match status" value="1"/>
</dbReference>
<sequence length="328" mass="37124">MRAVCNRGEAGEATLQLHCNKRDIRAYIGGEFTIICTYQSKFLFSKKYWCRGRFQYNCDILLDTDGVAKPKNKNRLSISDVQRYNIFVKVTNLQIEDSDVYWIGIEKMNADIMTSIKVTVTLVPVSKPRLWPLTPLTDSPTCWGKPVTIRCGDAKGTNVFYAWYQNIHHKSFLLLNSSDLSLHCSILTEDSDYYCSASNSISNAQSDALSVKTLLPDDSSCIYVANIPGQPVYDCADRMRTTVAETSPTTTCIEATKIPSEISEQSLQVNQTAMHAFFSSTWTGVPLWYELLRWGSVTVLIISLCIFISCTKTRHKKHGRRRKKFNMG</sequence>
<reference evidence="6" key="2">
    <citation type="submission" date="2025-08" db="UniProtKB">
        <authorList>
            <consortium name="Ensembl"/>
        </authorList>
    </citation>
    <scope>IDENTIFICATION</scope>
</reference>